<dbReference type="InterPro" id="IPR008972">
    <property type="entry name" value="Cupredoxin"/>
</dbReference>
<dbReference type="PANTHER" id="PTHR36507:SF1">
    <property type="entry name" value="BLL1555 PROTEIN"/>
    <property type="match status" value="1"/>
</dbReference>
<evidence type="ECO:0008006" key="4">
    <source>
        <dbReference type="Google" id="ProtNLM"/>
    </source>
</evidence>
<protein>
    <recommendedName>
        <fullName evidence="4">Plastocyanin</fullName>
    </recommendedName>
</protein>
<feature type="compositionally biased region" description="Polar residues" evidence="1">
    <location>
        <begin position="50"/>
        <end position="60"/>
    </location>
</feature>
<sequence>MVNRNVMMGAIIAVGILVATASLAVSSIAAQPGGNMMQKGQGTGQGQGNSTNDSSSNMTKTTMMQGGSSGTGNQQNDERPSVQYQLNKKYHDYKDGVSTVRAGAGGHVAPLTIFFPNHAEVKVGEKVAFINPTRVSEPHTVTFMFDNSTFADFAAPFVIDNSTSIRSAVPNANAEPVVMPGQQNGTKVIVALNNRSFMPTVIDSSGKVTYLPPNGNYTITGTEKYVNSGWIWPKGMSPPGLPPIDSFQVTFSKAGTYSYYCQVHPWMAGDVVVK</sequence>
<dbReference type="EMBL" id="CP007174">
    <property type="protein sequence ID" value="AIF82395.1"/>
    <property type="molecule type" value="Genomic_DNA"/>
</dbReference>
<gene>
    <name evidence="2" type="ORF">NTE_00313</name>
</gene>
<evidence type="ECO:0000313" key="3">
    <source>
        <dbReference type="Proteomes" id="UP000028194"/>
    </source>
</evidence>
<dbReference type="HOGENOM" id="CLU_088474_0_0_2"/>
<evidence type="ECO:0000256" key="1">
    <source>
        <dbReference type="SAM" id="MobiDB-lite"/>
    </source>
</evidence>
<reference evidence="2 3" key="1">
    <citation type="journal article" date="2014" name="PLoS ONE">
        <title>Genome Sequence of Candidatus Nitrososphaera evergladensis from Group I.1b Enriched from Everglades Soil Reveals Novel Genomic Features of the Ammonia-Oxidizing Archaea.</title>
        <authorList>
            <person name="Zhalnina K.V."/>
            <person name="Dias R."/>
            <person name="Leonard M.T."/>
            <person name="Dorr de Quadros P."/>
            <person name="Camargo F.A."/>
            <person name="Drew J.C."/>
            <person name="Farmerie W.G."/>
            <person name="Daroub S.H."/>
            <person name="Triplett E.W."/>
        </authorList>
    </citation>
    <scope>NUCLEOTIDE SEQUENCE [LARGE SCALE GENOMIC DNA]</scope>
    <source>
        <strain evidence="2 3">SR1</strain>
    </source>
</reference>
<dbReference type="SUPFAM" id="SSF49503">
    <property type="entry name" value="Cupredoxins"/>
    <property type="match status" value="1"/>
</dbReference>
<evidence type="ECO:0000313" key="2">
    <source>
        <dbReference type="EMBL" id="AIF82395.1"/>
    </source>
</evidence>
<dbReference type="PANTHER" id="PTHR36507">
    <property type="entry name" value="BLL1555 PROTEIN"/>
    <property type="match status" value="1"/>
</dbReference>
<dbReference type="InterPro" id="IPR052721">
    <property type="entry name" value="ET_Amicyanin"/>
</dbReference>
<dbReference type="RefSeq" id="WP_148699386.1">
    <property type="nucleotide sequence ID" value="NZ_CP007174.1"/>
</dbReference>
<name>A0A075MMM8_9ARCH</name>
<dbReference type="Gene3D" id="2.60.40.420">
    <property type="entry name" value="Cupredoxins - blue copper proteins"/>
    <property type="match status" value="1"/>
</dbReference>
<organism evidence="2 3">
    <name type="scientific">Candidatus Nitrososphaera evergladensis SR1</name>
    <dbReference type="NCBI Taxonomy" id="1459636"/>
    <lineage>
        <taxon>Archaea</taxon>
        <taxon>Nitrososphaerota</taxon>
        <taxon>Nitrososphaeria</taxon>
        <taxon>Nitrososphaerales</taxon>
        <taxon>Nitrososphaeraceae</taxon>
        <taxon>Nitrososphaera</taxon>
    </lineage>
</organism>
<dbReference type="OrthoDB" id="4392at2157"/>
<dbReference type="Proteomes" id="UP000028194">
    <property type="component" value="Chromosome"/>
</dbReference>
<dbReference type="AlphaFoldDB" id="A0A075MMM8"/>
<feature type="compositionally biased region" description="Low complexity" evidence="1">
    <location>
        <begin position="61"/>
        <end position="75"/>
    </location>
</feature>
<dbReference type="GeneID" id="41596218"/>
<feature type="region of interest" description="Disordered" evidence="1">
    <location>
        <begin position="36"/>
        <end position="78"/>
    </location>
</feature>
<keyword evidence="3" id="KW-1185">Reference proteome</keyword>
<dbReference type="KEGG" id="nev:NTE_00313"/>
<accession>A0A075MMM8</accession>
<proteinExistence type="predicted"/>